<sequence length="164" mass="18085">MNDSTCTRLLELLARWQAFSELQQRAFEFLAAEAVATGQEFEHSTDGATSVLTRIGQFAGESAAGDLQAETFQVVQKLQSADRSRQGLEQVASVLHTLRNQHAELVSATRDTAHVPETEHMLNAWIDSMASNVNLADWRRRLVDALHGRAPSPIAPAADEDELF</sequence>
<organism evidence="1 2">
    <name type="scientific">Magnetospirillum aberrantis SpK</name>
    <dbReference type="NCBI Taxonomy" id="908842"/>
    <lineage>
        <taxon>Bacteria</taxon>
        <taxon>Pseudomonadati</taxon>
        <taxon>Pseudomonadota</taxon>
        <taxon>Alphaproteobacteria</taxon>
        <taxon>Rhodospirillales</taxon>
        <taxon>Rhodospirillaceae</taxon>
        <taxon>Magnetospirillum</taxon>
    </lineage>
</organism>
<evidence type="ECO:0000313" key="1">
    <source>
        <dbReference type="EMBL" id="NFV80090.1"/>
    </source>
</evidence>
<dbReference type="RefSeq" id="WP_163677668.1">
    <property type="nucleotide sequence ID" value="NZ_JAAIYP010000035.1"/>
</dbReference>
<dbReference type="EMBL" id="JAAIYP010000035">
    <property type="protein sequence ID" value="NFV80090.1"/>
    <property type="molecule type" value="Genomic_DNA"/>
</dbReference>
<protein>
    <submittedName>
        <fullName evidence="1">Uncharacterized protein</fullName>
    </submittedName>
</protein>
<name>A0A7C9UW18_9PROT</name>
<accession>A0A7C9UW18</accession>
<reference evidence="1 2" key="1">
    <citation type="submission" date="2020-02" db="EMBL/GenBank/DDBJ databases">
        <authorList>
            <person name="Dziuba M."/>
            <person name="Kuznetsov B."/>
            <person name="Mardanov A."/>
            <person name="Ravin N."/>
            <person name="Grouzdev D."/>
        </authorList>
    </citation>
    <scope>NUCLEOTIDE SEQUENCE [LARGE SCALE GENOMIC DNA]</scope>
    <source>
        <strain evidence="1 2">SpK</strain>
    </source>
</reference>
<comment type="caution">
    <text evidence="1">The sequence shown here is derived from an EMBL/GenBank/DDBJ whole genome shotgun (WGS) entry which is preliminary data.</text>
</comment>
<proteinExistence type="predicted"/>
<keyword evidence="2" id="KW-1185">Reference proteome</keyword>
<dbReference type="AlphaFoldDB" id="A0A7C9UW18"/>
<dbReference type="Proteomes" id="UP000480684">
    <property type="component" value="Unassembled WGS sequence"/>
</dbReference>
<evidence type="ECO:0000313" key="2">
    <source>
        <dbReference type="Proteomes" id="UP000480684"/>
    </source>
</evidence>
<gene>
    <name evidence="1" type="ORF">G4223_08205</name>
</gene>